<keyword evidence="2" id="KW-1185">Reference proteome</keyword>
<proteinExistence type="predicted"/>
<comment type="caution">
    <text evidence="1">The sequence shown here is derived from an EMBL/GenBank/DDBJ whole genome shotgun (WGS) entry which is preliminary data.</text>
</comment>
<sequence length="401" mass="44305">MEEQISNFIRRLHSCFNSSSLLVPQRSPPTTSRLTECVQLDHLLSLNTEDREAMAPRKVLFTGATGYVGGSVLTALLESQDTLVQQLSITALVRKKEQADILNSKGVNTVIFRDLDDSEDLKDLAAEHDVVIHTASGFHRRSAVALVKGLGQRKAQDGSKVHYIHTSGTWSLAGSNTTYPGPTDFGEAGLFQHLEKLPAKAVSLQREALLAAISAAEQHGVEIHTLLPPDVYGQGTGLFTQHTPQLFELVKFAIEDGNPEYIGNGRGGAGHVHITDFAALYELILRKALADETVPSGKEGLFFTETGYHNWLDVAKLIGEVGFSNGALVDPEPKSIMESDAARRWNDGRGVDEWTIRFSFNLEYRTVPRKAFELGWTPNKTDEDWKAWIEAVFRLVLEKKV</sequence>
<organism evidence="1 2">
    <name type="scientific">Fusarium decemcellulare</name>
    <dbReference type="NCBI Taxonomy" id="57161"/>
    <lineage>
        <taxon>Eukaryota</taxon>
        <taxon>Fungi</taxon>
        <taxon>Dikarya</taxon>
        <taxon>Ascomycota</taxon>
        <taxon>Pezizomycotina</taxon>
        <taxon>Sordariomycetes</taxon>
        <taxon>Hypocreomycetidae</taxon>
        <taxon>Hypocreales</taxon>
        <taxon>Nectriaceae</taxon>
        <taxon>Fusarium</taxon>
        <taxon>Fusarium decemcellulare species complex</taxon>
    </lineage>
</organism>
<name>A0ACC1S779_9HYPO</name>
<evidence type="ECO:0000313" key="1">
    <source>
        <dbReference type="EMBL" id="KAJ3533392.1"/>
    </source>
</evidence>
<evidence type="ECO:0000313" key="2">
    <source>
        <dbReference type="Proteomes" id="UP001148629"/>
    </source>
</evidence>
<dbReference type="Proteomes" id="UP001148629">
    <property type="component" value="Unassembled WGS sequence"/>
</dbReference>
<dbReference type="EMBL" id="JANRMS010000873">
    <property type="protein sequence ID" value="KAJ3533392.1"/>
    <property type="molecule type" value="Genomic_DNA"/>
</dbReference>
<accession>A0ACC1S779</accession>
<reference evidence="1" key="1">
    <citation type="submission" date="2022-08" db="EMBL/GenBank/DDBJ databases">
        <title>Genome Sequence of Fusarium decemcellulare.</title>
        <authorList>
            <person name="Buettner E."/>
        </authorList>
    </citation>
    <scope>NUCLEOTIDE SEQUENCE</scope>
    <source>
        <strain evidence="1">Babe19</strain>
    </source>
</reference>
<protein>
    <submittedName>
        <fullName evidence="1">Uncharacterized protein</fullName>
    </submittedName>
</protein>
<gene>
    <name evidence="1" type="ORF">NM208_g8007</name>
</gene>